<organism evidence="1 2">
    <name type="scientific">Propioniciclava coleopterorum</name>
    <dbReference type="NCBI Taxonomy" id="2714937"/>
    <lineage>
        <taxon>Bacteria</taxon>
        <taxon>Bacillati</taxon>
        <taxon>Actinomycetota</taxon>
        <taxon>Actinomycetes</taxon>
        <taxon>Propionibacteriales</taxon>
        <taxon>Propionibacteriaceae</taxon>
        <taxon>Propioniciclava</taxon>
    </lineage>
</organism>
<dbReference type="Proteomes" id="UP000501058">
    <property type="component" value="Chromosome"/>
</dbReference>
<dbReference type="AlphaFoldDB" id="A0A6G7Y506"/>
<name>A0A6G7Y506_9ACTN</name>
<dbReference type="KEGG" id="prv:G7070_05970"/>
<reference evidence="1 2" key="1">
    <citation type="submission" date="2020-03" db="EMBL/GenBank/DDBJ databases">
        <title>Propioniciclava sp. nov., isolated from Hydrophilus acuminatus.</title>
        <authorList>
            <person name="Hyun D.-W."/>
            <person name="Bae J.-W."/>
        </authorList>
    </citation>
    <scope>NUCLEOTIDE SEQUENCE [LARGE SCALE GENOMIC DNA]</scope>
    <source>
        <strain evidence="1 2">HDW11</strain>
    </source>
</reference>
<sequence length="48" mass="5489">MTAKQRAMFAHLLRMTVSMRMMSAGDGYEYLLYSFPAADADRAGSRRR</sequence>
<evidence type="ECO:0000313" key="2">
    <source>
        <dbReference type="Proteomes" id="UP000501058"/>
    </source>
</evidence>
<proteinExistence type="predicted"/>
<dbReference type="RefSeq" id="WP_166232743.1">
    <property type="nucleotide sequence ID" value="NZ_CP049865.1"/>
</dbReference>
<accession>A0A6G7Y506</accession>
<keyword evidence="2" id="KW-1185">Reference proteome</keyword>
<evidence type="ECO:0000313" key="1">
    <source>
        <dbReference type="EMBL" id="QIK71900.1"/>
    </source>
</evidence>
<gene>
    <name evidence="1" type="ORF">G7070_05970</name>
</gene>
<dbReference type="EMBL" id="CP049865">
    <property type="protein sequence ID" value="QIK71900.1"/>
    <property type="molecule type" value="Genomic_DNA"/>
</dbReference>
<protein>
    <submittedName>
        <fullName evidence="1">Uncharacterized protein</fullName>
    </submittedName>
</protein>